<dbReference type="InterPro" id="IPR021309">
    <property type="entry name" value="YgaP-like_TM"/>
</dbReference>
<dbReference type="Gene3D" id="6.10.140.1340">
    <property type="match status" value="1"/>
</dbReference>
<keyword evidence="3" id="KW-1185">Reference proteome</keyword>
<name>A0A5C5U1C8_9GAMM</name>
<organism evidence="2 3">
    <name type="scientific">Luteimonas marina</name>
    <dbReference type="NCBI Taxonomy" id="488485"/>
    <lineage>
        <taxon>Bacteria</taxon>
        <taxon>Pseudomonadati</taxon>
        <taxon>Pseudomonadota</taxon>
        <taxon>Gammaproteobacteria</taxon>
        <taxon>Lysobacterales</taxon>
        <taxon>Lysobacteraceae</taxon>
        <taxon>Luteimonas</taxon>
    </lineage>
</organism>
<proteinExistence type="predicted"/>
<evidence type="ECO:0000313" key="3">
    <source>
        <dbReference type="Proteomes" id="UP000319980"/>
    </source>
</evidence>
<evidence type="ECO:0000259" key="1">
    <source>
        <dbReference type="Pfam" id="PF11127"/>
    </source>
</evidence>
<dbReference type="EMBL" id="VOHK01000005">
    <property type="protein sequence ID" value="TWT19352.1"/>
    <property type="molecule type" value="Genomic_DNA"/>
</dbReference>
<sequence length="67" mass="7256">MNLDRAVFAFAGVMILASLALAHFFSPWWLLLTAFVGLNLLQASFTGFCPAAKLFSKLGVRSGCAFK</sequence>
<dbReference type="Pfam" id="PF11127">
    <property type="entry name" value="YgaP-like_TM"/>
    <property type="match status" value="1"/>
</dbReference>
<dbReference type="OrthoDB" id="9799383at2"/>
<feature type="domain" description="Inner membrane protein YgaP-like transmembrane" evidence="1">
    <location>
        <begin position="2"/>
        <end position="56"/>
    </location>
</feature>
<evidence type="ECO:0000313" key="2">
    <source>
        <dbReference type="EMBL" id="TWT19352.1"/>
    </source>
</evidence>
<comment type="caution">
    <text evidence="2">The sequence shown here is derived from an EMBL/GenBank/DDBJ whole genome shotgun (WGS) entry which is preliminary data.</text>
</comment>
<accession>A0A5C5U1C8</accession>
<gene>
    <name evidence="2" type="ORF">FQY83_13440</name>
</gene>
<protein>
    <submittedName>
        <fullName evidence="2">DUF2892 domain-containing protein</fullName>
    </submittedName>
</protein>
<dbReference type="AlphaFoldDB" id="A0A5C5U1C8"/>
<dbReference type="RefSeq" id="WP_146388468.1">
    <property type="nucleotide sequence ID" value="NZ_VOHK01000005.1"/>
</dbReference>
<dbReference type="Proteomes" id="UP000319980">
    <property type="component" value="Unassembled WGS sequence"/>
</dbReference>
<reference evidence="2 3" key="1">
    <citation type="journal article" date="2008" name="Int. J. Syst. Evol. Microbiol.">
        <title>Luteimonas marina sp. nov., isolated from seawater.</title>
        <authorList>
            <person name="Baik K.S."/>
            <person name="Park S.C."/>
            <person name="Kim M.S."/>
            <person name="Kim E.M."/>
            <person name="Park C."/>
            <person name="Chun J."/>
            <person name="Seong C.N."/>
        </authorList>
    </citation>
    <scope>NUCLEOTIDE SEQUENCE [LARGE SCALE GENOMIC DNA]</scope>
    <source>
        <strain evidence="2 3">FR1330</strain>
    </source>
</reference>